<comment type="caution">
    <text evidence="1">The sequence shown here is derived from an EMBL/GenBank/DDBJ whole genome shotgun (WGS) entry which is preliminary data.</text>
</comment>
<reference evidence="1 2" key="1">
    <citation type="journal article" date="2021" name="Hortic Res">
        <title>High-quality reference genome and annotation aids understanding of berry development for evergreen blueberry (Vaccinium darrowii).</title>
        <authorList>
            <person name="Yu J."/>
            <person name="Hulse-Kemp A.M."/>
            <person name="Babiker E."/>
            <person name="Staton M."/>
        </authorList>
    </citation>
    <scope>NUCLEOTIDE SEQUENCE [LARGE SCALE GENOMIC DNA]</scope>
    <source>
        <strain evidence="2">cv. NJ 8807/NJ 8810</strain>
        <tissue evidence="1">Young leaf</tissue>
    </source>
</reference>
<proteinExistence type="predicted"/>
<name>A0ACB7YAU8_9ERIC</name>
<protein>
    <submittedName>
        <fullName evidence="1">Uncharacterized protein</fullName>
    </submittedName>
</protein>
<evidence type="ECO:0000313" key="1">
    <source>
        <dbReference type="EMBL" id="KAH7850466.1"/>
    </source>
</evidence>
<dbReference type="Proteomes" id="UP000828048">
    <property type="component" value="Chromosome 7"/>
</dbReference>
<evidence type="ECO:0000313" key="2">
    <source>
        <dbReference type="Proteomes" id="UP000828048"/>
    </source>
</evidence>
<dbReference type="EMBL" id="CM037157">
    <property type="protein sequence ID" value="KAH7850466.1"/>
    <property type="molecule type" value="Genomic_DNA"/>
</dbReference>
<accession>A0ACB7YAU8</accession>
<organism evidence="1 2">
    <name type="scientific">Vaccinium darrowii</name>
    <dbReference type="NCBI Taxonomy" id="229202"/>
    <lineage>
        <taxon>Eukaryota</taxon>
        <taxon>Viridiplantae</taxon>
        <taxon>Streptophyta</taxon>
        <taxon>Embryophyta</taxon>
        <taxon>Tracheophyta</taxon>
        <taxon>Spermatophyta</taxon>
        <taxon>Magnoliopsida</taxon>
        <taxon>eudicotyledons</taxon>
        <taxon>Gunneridae</taxon>
        <taxon>Pentapetalae</taxon>
        <taxon>asterids</taxon>
        <taxon>Ericales</taxon>
        <taxon>Ericaceae</taxon>
        <taxon>Vaccinioideae</taxon>
        <taxon>Vaccinieae</taxon>
        <taxon>Vaccinium</taxon>
    </lineage>
</organism>
<sequence>MALSTAQSLAPTWLAITERRENSLFSPPPSLSSMYSVSFFRRKNSKNQDIESSHDAKVIELKSALGPLSGRSLKYCTDACLRRYLEARNWNVEKAKKMLEETLQWRSTYKPEEICWNEVEDVGKNGLISRADFHDRFGRSVLIMRPGLQKTIAGEGNLRHLVYLVENAILSLPEGQEQMTWLIDFTGWSLNTNVPIKVARDIIYVLQNHYPERLALVALYNPPRIFQAFWKVVSYFIDAKTFHKVQFLYPLRKESEEIMKSYFDAENLPIEFGGTKSLKYDHGEFSRLMAQEDEKTAKFWGFDYKPSNHVSKVHALRIRDGS</sequence>
<gene>
    <name evidence="1" type="ORF">Vadar_033438</name>
</gene>
<keyword evidence="2" id="KW-1185">Reference proteome</keyword>